<evidence type="ECO:0000313" key="3">
    <source>
        <dbReference type="EMBL" id="SCZ54106.1"/>
    </source>
</evidence>
<dbReference type="EMBL" id="FMWG01000002">
    <property type="protein sequence ID" value="SCZ54106.1"/>
    <property type="molecule type" value="Genomic_DNA"/>
</dbReference>
<organism evidence="3 4">
    <name type="scientific">Epibacterium ulvae</name>
    <dbReference type="NCBI Taxonomy" id="1156985"/>
    <lineage>
        <taxon>Bacteria</taxon>
        <taxon>Pseudomonadati</taxon>
        <taxon>Pseudomonadota</taxon>
        <taxon>Alphaproteobacteria</taxon>
        <taxon>Rhodobacterales</taxon>
        <taxon>Roseobacteraceae</taxon>
        <taxon>Epibacterium</taxon>
    </lineage>
</organism>
<proteinExistence type="predicted"/>
<evidence type="ECO:0000256" key="2">
    <source>
        <dbReference type="SAM" id="SignalP"/>
    </source>
</evidence>
<dbReference type="Proteomes" id="UP000198767">
    <property type="component" value="Unassembled WGS sequence"/>
</dbReference>
<dbReference type="AlphaFoldDB" id="A0A1G5PXV5"/>
<dbReference type="PROSITE" id="PS51257">
    <property type="entry name" value="PROKAR_LIPOPROTEIN"/>
    <property type="match status" value="1"/>
</dbReference>
<evidence type="ECO:0000256" key="1">
    <source>
        <dbReference type="SAM" id="MobiDB-lite"/>
    </source>
</evidence>
<dbReference type="STRING" id="1156985.SAMN04488118_102242"/>
<feature type="compositionally biased region" description="Low complexity" evidence="1">
    <location>
        <begin position="85"/>
        <end position="99"/>
    </location>
</feature>
<dbReference type="OrthoDB" id="7951357at2"/>
<feature type="compositionally biased region" description="Low complexity" evidence="1">
    <location>
        <begin position="164"/>
        <end position="177"/>
    </location>
</feature>
<gene>
    <name evidence="3" type="ORF">SAMN04488118_102242</name>
</gene>
<protein>
    <submittedName>
        <fullName evidence="3">Excalibur calcium-binding domain-containing protein</fullName>
    </submittedName>
</protein>
<feature type="region of interest" description="Disordered" evidence="1">
    <location>
        <begin position="78"/>
        <end position="189"/>
    </location>
</feature>
<dbReference type="RefSeq" id="WP_090216403.1">
    <property type="nucleotide sequence ID" value="NZ_CANLDO010000001.1"/>
</dbReference>
<keyword evidence="2" id="KW-0732">Signal</keyword>
<evidence type="ECO:0000313" key="4">
    <source>
        <dbReference type="Proteomes" id="UP000198767"/>
    </source>
</evidence>
<feature type="signal peptide" evidence="2">
    <location>
        <begin position="1"/>
        <end position="20"/>
    </location>
</feature>
<feature type="compositionally biased region" description="Low complexity" evidence="1">
    <location>
        <begin position="110"/>
        <end position="122"/>
    </location>
</feature>
<accession>A0A1G5PXV5</accession>
<keyword evidence="4" id="KW-1185">Reference proteome</keyword>
<feature type="chain" id="PRO_5011545493" evidence="2">
    <location>
        <begin position="21"/>
        <end position="270"/>
    </location>
</feature>
<name>A0A1G5PXV5_9RHOB</name>
<reference evidence="3 4" key="1">
    <citation type="submission" date="2016-10" db="EMBL/GenBank/DDBJ databases">
        <authorList>
            <person name="de Groot N.N."/>
        </authorList>
    </citation>
    <scope>NUCLEOTIDE SEQUENCE [LARGE SCALE GENOMIC DNA]</scope>
    <source>
        <strain evidence="3 4">U95</strain>
    </source>
</reference>
<sequence length="270" mass="28444">MRLKTLTTVAMSSIALLACAPIVPESGASVGAGGAPLGQQRPAPGTTINGDPLIPPAQITTEPLPSAGVDRRVASEWNQSTSVGTQTLQRQTAATRQTAPVSSGDDIAREAAAALRASSSNSGVRPLEASPNNPAPTLVGNPRISDENDFGAVSARQSIESDAQRLQQQRDQFQQIQPSALPQRSGEDTPNVVRYALSTRHPVGQRLYSRAGINLRARSARNCAEFATVDEAQAAFLAAGGPERDRKALDPDGDGYACAWDPRPYRAALR</sequence>